<dbReference type="EMBL" id="NAQV01000011">
    <property type="protein sequence ID" value="RAN63969.1"/>
    <property type="molecule type" value="Genomic_DNA"/>
</dbReference>
<gene>
    <name evidence="10" type="ORF">B8A44_04285</name>
</gene>
<evidence type="ECO:0000256" key="7">
    <source>
        <dbReference type="ARBA" id="ARBA00022989"/>
    </source>
</evidence>
<feature type="transmembrane region" description="Helical" evidence="9">
    <location>
        <begin position="360"/>
        <end position="380"/>
    </location>
</feature>
<keyword evidence="8 9" id="KW-0472">Membrane</keyword>
<dbReference type="GO" id="GO:0005886">
    <property type="term" value="C:plasma membrane"/>
    <property type="evidence" value="ECO:0007669"/>
    <property type="project" value="UniProtKB-SubCell"/>
</dbReference>
<dbReference type="AlphaFoldDB" id="A0A328KS01"/>
<dbReference type="Gene3D" id="1.20.1740.10">
    <property type="entry name" value="Amino acid/polyamine transporter I"/>
    <property type="match status" value="1"/>
</dbReference>
<comment type="caution">
    <text evidence="10">The sequence shown here is derived from an EMBL/GenBank/DDBJ whole genome shotgun (WGS) entry which is preliminary data.</text>
</comment>
<feature type="transmembrane region" description="Helical" evidence="9">
    <location>
        <begin position="423"/>
        <end position="443"/>
    </location>
</feature>
<keyword evidence="3 9" id="KW-0813">Transport</keyword>
<protein>
    <submittedName>
        <fullName evidence="10">Sodium:alanine symporter family protein</fullName>
    </submittedName>
</protein>
<dbReference type="Pfam" id="PF01235">
    <property type="entry name" value="Na_Ala_symp"/>
    <property type="match status" value="1"/>
</dbReference>
<evidence type="ECO:0000256" key="3">
    <source>
        <dbReference type="ARBA" id="ARBA00022448"/>
    </source>
</evidence>
<comment type="subcellular location">
    <subcellularLocation>
        <location evidence="1 9">Cell membrane</location>
        <topology evidence="1 9">Multi-pass membrane protein</topology>
    </subcellularLocation>
</comment>
<dbReference type="PANTHER" id="PTHR30330:SF14">
    <property type="entry name" value="SODIUM_AMINO ACID (ALANINE) SYMPORTER"/>
    <property type="match status" value="1"/>
</dbReference>
<evidence type="ECO:0000256" key="2">
    <source>
        <dbReference type="ARBA" id="ARBA00009261"/>
    </source>
</evidence>
<evidence type="ECO:0000256" key="4">
    <source>
        <dbReference type="ARBA" id="ARBA00022475"/>
    </source>
</evidence>
<dbReference type="PANTHER" id="PTHR30330">
    <property type="entry name" value="AGSS FAMILY TRANSPORTER, SODIUM-ALANINE"/>
    <property type="match status" value="1"/>
</dbReference>
<evidence type="ECO:0000256" key="9">
    <source>
        <dbReference type="RuleBase" id="RU363064"/>
    </source>
</evidence>
<evidence type="ECO:0000256" key="5">
    <source>
        <dbReference type="ARBA" id="ARBA00022692"/>
    </source>
</evidence>
<evidence type="ECO:0000256" key="1">
    <source>
        <dbReference type="ARBA" id="ARBA00004651"/>
    </source>
</evidence>
<dbReference type="InterPro" id="IPR001463">
    <property type="entry name" value="Na/Ala_symport"/>
</dbReference>
<feature type="transmembrane region" description="Helical" evidence="9">
    <location>
        <begin position="304"/>
        <end position="327"/>
    </location>
</feature>
<keyword evidence="4 9" id="KW-1003">Cell membrane</keyword>
<comment type="similarity">
    <text evidence="2 9">Belongs to the alanine or glycine:cation symporter (AGCS) (TC 2.A.25) family.</text>
</comment>
<organism evidence="10 11">
    <name type="scientific">Dolosigranulum pigrum</name>
    <dbReference type="NCBI Taxonomy" id="29394"/>
    <lineage>
        <taxon>Bacteria</taxon>
        <taxon>Bacillati</taxon>
        <taxon>Bacillota</taxon>
        <taxon>Bacilli</taxon>
        <taxon>Lactobacillales</taxon>
        <taxon>Carnobacteriaceae</taxon>
        <taxon>Dolosigranulum</taxon>
    </lineage>
</organism>
<feature type="transmembrane region" description="Helical" evidence="9">
    <location>
        <begin position="150"/>
        <end position="168"/>
    </location>
</feature>
<dbReference type="NCBIfam" id="TIGR00835">
    <property type="entry name" value="agcS"/>
    <property type="match status" value="1"/>
</dbReference>
<feature type="transmembrane region" description="Helical" evidence="9">
    <location>
        <begin position="392"/>
        <end position="411"/>
    </location>
</feature>
<feature type="transmembrane region" description="Helical" evidence="9">
    <location>
        <begin position="221"/>
        <end position="243"/>
    </location>
</feature>
<evidence type="ECO:0000313" key="11">
    <source>
        <dbReference type="Proteomes" id="UP000249099"/>
    </source>
</evidence>
<feature type="transmembrane region" description="Helical" evidence="9">
    <location>
        <begin position="14"/>
        <end position="32"/>
    </location>
</feature>
<proteinExistence type="inferred from homology"/>
<feature type="transmembrane region" description="Helical" evidence="9">
    <location>
        <begin position="255"/>
        <end position="273"/>
    </location>
</feature>
<sequence length="475" mass="51406">MNMVNFVQSFNNVLWNYILLIVLIGCGVYTTIKLKFPQFTRLFPAMAQLIRDIKNDVEVEEGEMTPFQSLSTAVAAQVGTGNIIGVATAVAMGGPGAAFWMIISGFFGMTVIFSEAVLAQKYRGERAGEVVGGPAYYIQKGLKNKKVSKFLSYTFAVLCIFALGVVGVMVQSNAVVTSFRDSLGINPLISAVVLVGIVSGVILGGANRIGKFTEMIVPTMAVLYILGGLITVILNIDLLIPVLRDIVVGAFKPEAIYGGALGIGMQTAIRFGLARGLFSNEAGMGSTPHSHAIAKTDHPVKQGFIAMIGVFMSTFVICLTTVMMNLMSGSYGQYVNGEINQIIMTQTGFSNVFGSLGGPFLSIALAFFSLTTIVGWSFFAEANVKFITSNKWVLRVFRLVVFGALFAGQYISGEFVWELADMAMGMMALPNIIALFFLTKDVVEVYNDYKYKEKNGVELTYDYNITINPDTKTTG</sequence>
<keyword evidence="7 9" id="KW-1133">Transmembrane helix</keyword>
<evidence type="ECO:0000256" key="8">
    <source>
        <dbReference type="ARBA" id="ARBA00023136"/>
    </source>
</evidence>
<accession>A0A328KS01</accession>
<dbReference type="Proteomes" id="UP000249099">
    <property type="component" value="Unassembled WGS sequence"/>
</dbReference>
<name>A0A328KS01_9LACT</name>
<dbReference type="GO" id="GO:0005283">
    <property type="term" value="F:amino acid:sodium symporter activity"/>
    <property type="evidence" value="ECO:0007669"/>
    <property type="project" value="InterPro"/>
</dbReference>
<feature type="transmembrane region" description="Helical" evidence="9">
    <location>
        <begin position="188"/>
        <end position="209"/>
    </location>
</feature>
<evidence type="ECO:0000256" key="6">
    <source>
        <dbReference type="ARBA" id="ARBA00022847"/>
    </source>
</evidence>
<reference evidence="10 11" key="1">
    <citation type="submission" date="2017-03" db="EMBL/GenBank/DDBJ databases">
        <title>wgs assembly of Dolosigranulum pigrum KPL CDC strains.</title>
        <authorList>
            <person name="Brugger S.D."/>
            <person name="Pettigrew M."/>
            <person name="Kong Y."/>
            <person name="Lemon K.P."/>
        </authorList>
    </citation>
    <scope>NUCLEOTIDE SEQUENCE [LARGE SCALE GENOMIC DNA]</scope>
    <source>
        <strain evidence="10 11">KPL1931_CDC4294-98</strain>
    </source>
</reference>
<dbReference type="FunFam" id="1.20.1740.10:FF:000004">
    <property type="entry name" value="Sodium:alanine symporter family protein"/>
    <property type="match status" value="1"/>
</dbReference>
<evidence type="ECO:0000313" key="10">
    <source>
        <dbReference type="EMBL" id="RAN63969.1"/>
    </source>
</evidence>
<keyword evidence="5 9" id="KW-0812">Transmembrane</keyword>
<feature type="transmembrane region" description="Helical" evidence="9">
    <location>
        <begin position="98"/>
        <end position="118"/>
    </location>
</feature>
<dbReference type="PRINTS" id="PR00175">
    <property type="entry name" value="NAALASMPORT"/>
</dbReference>
<keyword evidence="6 9" id="KW-0769">Symport</keyword>